<dbReference type="CDD" id="cd00047">
    <property type="entry name" value="PTPc"/>
    <property type="match status" value="1"/>
</dbReference>
<dbReference type="AlphaFoldDB" id="A0A2G5UD21"/>
<feature type="region of interest" description="Disordered" evidence="1">
    <location>
        <begin position="1"/>
        <end position="88"/>
    </location>
</feature>
<evidence type="ECO:0000259" key="2">
    <source>
        <dbReference type="PROSITE" id="PS50055"/>
    </source>
</evidence>
<dbReference type="InterPro" id="IPR016130">
    <property type="entry name" value="Tyr_Pase_AS"/>
</dbReference>
<evidence type="ECO:0000313" key="5">
    <source>
        <dbReference type="Proteomes" id="UP000230233"/>
    </source>
</evidence>
<dbReference type="InterPro" id="IPR029021">
    <property type="entry name" value="Prot-tyrosine_phosphatase-like"/>
</dbReference>
<dbReference type="STRING" id="1611254.A0A2G5UD21"/>
<feature type="domain" description="Tyrosine-protein phosphatase" evidence="2">
    <location>
        <begin position="137"/>
        <end position="367"/>
    </location>
</feature>
<feature type="region of interest" description="Disordered" evidence="1">
    <location>
        <begin position="396"/>
        <end position="485"/>
    </location>
</feature>
<dbReference type="InterPro" id="IPR000387">
    <property type="entry name" value="Tyr_Pase_dom"/>
</dbReference>
<name>A0A2G5UD21_9PELO</name>
<dbReference type="PROSITE" id="PS50056">
    <property type="entry name" value="TYR_PHOSPHATASE_2"/>
    <property type="match status" value="1"/>
</dbReference>
<reference evidence="5" key="1">
    <citation type="submission" date="2017-10" db="EMBL/GenBank/DDBJ databases">
        <title>Rapid genome shrinkage in a self-fertile nematode reveals novel sperm competition proteins.</title>
        <authorList>
            <person name="Yin D."/>
            <person name="Schwarz E.M."/>
            <person name="Thomas C.G."/>
            <person name="Felde R.L."/>
            <person name="Korf I.F."/>
            <person name="Cutter A.D."/>
            <person name="Schartner C.M."/>
            <person name="Ralston E.J."/>
            <person name="Meyer B.J."/>
            <person name="Haag E.S."/>
        </authorList>
    </citation>
    <scope>NUCLEOTIDE SEQUENCE [LARGE SCALE GENOMIC DNA]</scope>
    <source>
        <strain evidence="5">JU1422</strain>
    </source>
</reference>
<dbReference type="InterPro" id="IPR003595">
    <property type="entry name" value="Tyr_Pase_cat"/>
</dbReference>
<feature type="compositionally biased region" description="Basic residues" evidence="1">
    <location>
        <begin position="62"/>
        <end position="76"/>
    </location>
</feature>
<feature type="compositionally biased region" description="Low complexity" evidence="1">
    <location>
        <begin position="1"/>
        <end position="10"/>
    </location>
</feature>
<dbReference type="SMART" id="SM00194">
    <property type="entry name" value="PTPc"/>
    <property type="match status" value="1"/>
</dbReference>
<feature type="domain" description="Tyrosine specific protein phosphatases" evidence="3">
    <location>
        <begin position="284"/>
        <end position="358"/>
    </location>
</feature>
<organism evidence="4 5">
    <name type="scientific">Caenorhabditis nigoni</name>
    <dbReference type="NCBI Taxonomy" id="1611254"/>
    <lineage>
        <taxon>Eukaryota</taxon>
        <taxon>Metazoa</taxon>
        <taxon>Ecdysozoa</taxon>
        <taxon>Nematoda</taxon>
        <taxon>Chromadorea</taxon>
        <taxon>Rhabditida</taxon>
        <taxon>Rhabditina</taxon>
        <taxon>Rhabditomorpha</taxon>
        <taxon>Rhabditoidea</taxon>
        <taxon>Rhabditidae</taxon>
        <taxon>Peloderinae</taxon>
        <taxon>Caenorhabditis</taxon>
    </lineage>
</organism>
<dbReference type="PANTHER" id="PTHR46163">
    <property type="entry name" value="TYROSINE-PROTEIN PHOSPHATASE-RELATED"/>
    <property type="match status" value="1"/>
</dbReference>
<dbReference type="InterPro" id="IPR000242">
    <property type="entry name" value="PTP_cat"/>
</dbReference>
<evidence type="ECO:0000256" key="1">
    <source>
        <dbReference type="SAM" id="MobiDB-lite"/>
    </source>
</evidence>
<dbReference type="SUPFAM" id="SSF52799">
    <property type="entry name" value="(Phosphotyrosine protein) phosphatases II"/>
    <property type="match status" value="1"/>
</dbReference>
<feature type="compositionally biased region" description="Low complexity" evidence="1">
    <location>
        <begin position="443"/>
        <end position="485"/>
    </location>
</feature>
<dbReference type="PANTHER" id="PTHR46163:SF10">
    <property type="entry name" value="PROTEIN-TYROSINE PHOSPHATASE-RELATED"/>
    <property type="match status" value="1"/>
</dbReference>
<dbReference type="PRINTS" id="PR00700">
    <property type="entry name" value="PRTYPHPHTASE"/>
</dbReference>
<feature type="compositionally biased region" description="Basic and acidic residues" evidence="1">
    <location>
        <begin position="38"/>
        <end position="60"/>
    </location>
</feature>
<sequence>MTKKSNTSTDAAKKKTSKDTVSKDTKKTRTFSKTPVSKNEKPSKDLKKVIQEKKSKDTKNTKQQKKKEIGKKKGSKNSKSADSKGKSPGEPLWLINKRLFGITFFNPDLDCKLVMKKFFGMPPLKGLVAETMKRHDDKCRYSDILCIDKTRVILKDRPKETDFIHANWMTMPDKFKYISAQGPMDETTEDFWHMIFTEKVPAIVMICDFFEDSYQKCAQYIPEDTSQTIQFGPYKITRTDTPSLIFEDVTQQTLEVSVPDKPTHVVTHFHYRNWRDHSAPMTSGSTLKLLKMLREPKFKCGPPVIHCSAGIGRTATFIGVDYGGQRIGQLGEKTDMFEVVNEMRRMRHKAVQSHHQFMFMLVCISDQMVMEGVPRNEDMQDLLGFYKNYMTHQAEKRKEKAEKEKAKKEKAEKAKSAEKDDMKTARDVDVVPEKEELKEKSTQKSTESNSNSNSNTQTDSNTTSTTTTTNTTQTQDTTTTTQENQ</sequence>
<comment type="caution">
    <text evidence="4">The sequence shown here is derived from an EMBL/GenBank/DDBJ whole genome shotgun (WGS) entry which is preliminary data.</text>
</comment>
<dbReference type="Proteomes" id="UP000230233">
    <property type="component" value="Chromosome IV"/>
</dbReference>
<dbReference type="InterPro" id="IPR052782">
    <property type="entry name" value="Oocyte-zygote_transition_reg"/>
</dbReference>
<dbReference type="SMART" id="SM00404">
    <property type="entry name" value="PTPc_motif"/>
    <property type="match status" value="1"/>
</dbReference>
<dbReference type="Pfam" id="PF00102">
    <property type="entry name" value="Y_phosphatase"/>
    <property type="match status" value="1"/>
</dbReference>
<feature type="compositionally biased region" description="Basic and acidic residues" evidence="1">
    <location>
        <begin position="11"/>
        <end position="27"/>
    </location>
</feature>
<dbReference type="FunFam" id="3.90.190.10:FF:000190">
    <property type="entry name" value="Protein-tyrosine-phosphatase"/>
    <property type="match status" value="1"/>
</dbReference>
<dbReference type="PROSITE" id="PS50055">
    <property type="entry name" value="TYR_PHOSPHATASE_PTP"/>
    <property type="match status" value="1"/>
</dbReference>
<evidence type="ECO:0008006" key="6">
    <source>
        <dbReference type="Google" id="ProtNLM"/>
    </source>
</evidence>
<dbReference type="PROSITE" id="PS00383">
    <property type="entry name" value="TYR_PHOSPHATASE_1"/>
    <property type="match status" value="1"/>
</dbReference>
<dbReference type="GO" id="GO:0004725">
    <property type="term" value="F:protein tyrosine phosphatase activity"/>
    <property type="evidence" value="ECO:0007669"/>
    <property type="project" value="InterPro"/>
</dbReference>
<evidence type="ECO:0000313" key="4">
    <source>
        <dbReference type="EMBL" id="PIC37419.1"/>
    </source>
</evidence>
<dbReference type="EMBL" id="PDUG01000004">
    <property type="protein sequence ID" value="PIC37419.1"/>
    <property type="molecule type" value="Genomic_DNA"/>
</dbReference>
<dbReference type="OrthoDB" id="6058203at2759"/>
<gene>
    <name evidence="4" type="primary">Cni-F20H11.4</name>
    <name evidence="4" type="synonym">Cnig_chr_IV.g16054</name>
    <name evidence="4" type="ORF">B9Z55_016054</name>
</gene>
<keyword evidence="5" id="KW-1185">Reference proteome</keyword>
<accession>A0A2G5UD21</accession>
<dbReference type="Gene3D" id="3.90.190.10">
    <property type="entry name" value="Protein tyrosine phosphatase superfamily"/>
    <property type="match status" value="1"/>
</dbReference>
<feature type="compositionally biased region" description="Basic and acidic residues" evidence="1">
    <location>
        <begin position="396"/>
        <end position="442"/>
    </location>
</feature>
<protein>
    <recommendedName>
        <fullName evidence="6">Protein-tyrosine-phosphatase</fullName>
    </recommendedName>
</protein>
<evidence type="ECO:0000259" key="3">
    <source>
        <dbReference type="PROSITE" id="PS50056"/>
    </source>
</evidence>
<proteinExistence type="predicted"/>